<protein>
    <submittedName>
        <fullName evidence="1">Uncharacterized protein</fullName>
    </submittedName>
</protein>
<keyword evidence="2" id="KW-1185">Reference proteome</keyword>
<dbReference type="Proteomes" id="UP000318521">
    <property type="component" value="Unassembled WGS sequence"/>
</dbReference>
<proteinExistence type="predicted"/>
<dbReference type="AlphaFoldDB" id="A0A554A1Y0"/>
<gene>
    <name evidence="1" type="ORF">FN960_04045</name>
</gene>
<reference evidence="1 2" key="1">
    <citation type="submission" date="2019-07" db="EMBL/GenBank/DDBJ databases">
        <authorList>
            <person name="Park Y.J."/>
            <person name="Jeong S.E."/>
            <person name="Jung H.S."/>
        </authorList>
    </citation>
    <scope>NUCLEOTIDE SEQUENCE [LARGE SCALE GENOMIC DNA]</scope>
    <source>
        <strain evidence="2">P16(2019)</strain>
    </source>
</reference>
<organism evidence="1 2">
    <name type="scientific">Alkalicoccobacillus porphyridii</name>
    <dbReference type="NCBI Taxonomy" id="2597270"/>
    <lineage>
        <taxon>Bacteria</taxon>
        <taxon>Bacillati</taxon>
        <taxon>Bacillota</taxon>
        <taxon>Bacilli</taxon>
        <taxon>Bacillales</taxon>
        <taxon>Bacillaceae</taxon>
        <taxon>Alkalicoccobacillus</taxon>
    </lineage>
</organism>
<sequence>MSTMAKDRRIKVHKRFVPFFQELKEANIIQDYQQLFMTAFVLGAKQRTENTDRGGLTAIIRAVIFGSGQLDLIRTVLYDRDSVIYEDEECLTKAESFVTTGLEILTTTVIHEFVFTAEDGTVHLLPGKEQEALLALMRYVHEDSVSVPF</sequence>
<name>A0A554A1Y0_9BACI</name>
<dbReference type="EMBL" id="VLXZ01000002">
    <property type="protein sequence ID" value="TSB47697.1"/>
    <property type="molecule type" value="Genomic_DNA"/>
</dbReference>
<evidence type="ECO:0000313" key="1">
    <source>
        <dbReference type="EMBL" id="TSB47697.1"/>
    </source>
</evidence>
<dbReference type="RefSeq" id="WP_143847178.1">
    <property type="nucleotide sequence ID" value="NZ_VLXZ01000002.1"/>
</dbReference>
<evidence type="ECO:0000313" key="2">
    <source>
        <dbReference type="Proteomes" id="UP000318521"/>
    </source>
</evidence>
<accession>A0A554A1Y0</accession>
<comment type="caution">
    <text evidence="1">The sequence shown here is derived from an EMBL/GenBank/DDBJ whole genome shotgun (WGS) entry which is preliminary data.</text>
</comment>
<dbReference type="OrthoDB" id="2864574at2"/>